<sequence>MNVDQTLPPTASPAGKRSRKYSRKVKLFVYGLCLILGLIVIPAILVPPWLASKGIEINAISGIGFEQGLTIQEVSIAIQGNQMTFHHVSLAHFVEQQSAISNASWRLFAARSTIRLAPNLLRPLAEQGIVLGHLTLTNTAFRFIHLSKPYLFSAHAEQIETTLTPAAVSTHAKAPHGQTQGKEKAIKQRINNVDLVLSTQPKPVLSGFIGQGALAFMLPGDQNNNRYPFQFDHANFSLSWLTPQIPLTVHIRKLTPQWPTVIPNFSQIATNASFSMNLSQPESTITLSATQLHIDKPTQLPEFPSQLQQQPGLHLGYLMTRLNQLPVRRIRIDDFRFGNWLSQTQLHFSPPGKDSPGGLSQGADKSNDTAKEQASDDAHTEPYFQLRGKALIPTPFDVSVTLESDEQDRNQLQARLSDGRDHLACQVRLYTNQPLPESLQCQVDISDTRVFNNKLTKPDLPHARLTQPLTLSLTQLQQPTLTPDALSEADYRLKLTWPKQLDIHLGKYALNLPGLLPAPAPGDAVQPHPGKPAAIRQLSLSSSGELQLTARYRPQQLSLMMAEMKTPLTVNHRLGQLKVLLRQLGCTSRVDTTPHQTTLDTFFDTLQCHAESKLQANLKQLSPQPDITLSNLTLASAFAMQWSNHMFTAQFRQNQLAAERLQLLSGAESSRLPAALLNARADNLTLYNDKLELELAPVQGNLSPTSATQSAATAPLKFTLTAETPITLNADYNAEKLIGEPQPEQAQKKSRQPVQKYHGDITLNFKALSLRTLLMSPNGPHLTLNGDYQVQLNFQQNNQRFPPFLSHGRVQLEPESARLSGTLTNARQTPLLKFSLNSRFSNARTHIQLHRHKLHFSHHQSLKNHYLPLLPLSYDLTSGNISLYADLVLHHQQLSGEFGLFTEHLQGHLRGFHFADVNASLTAEITPDGIRSKFPLSIRTEYLHIGLLLEDIIAQAEFDTGRNHYALHRASTRTLGGTISTRGVSSRDLRNIDRIPIQIQHLDLQALMEMLAYPDIELTGILDGTLPLSIQDGLPAIHNGRLHSRYPGGVLRYKPGSSIDQNIQASTSDSLKRISQILKNYKFDSLAVDVDYSKEGKLKARSRFKGANPDFQSGQPVYINLNIEDDIPALIKTMNAINSSKLEGQFLKQLGVDE</sequence>
<accession>A0ABY5GL33</accession>
<keyword evidence="2" id="KW-0472">Membrane</keyword>
<keyword evidence="2" id="KW-1133">Transmembrane helix</keyword>
<keyword evidence="2" id="KW-0812">Transmembrane</keyword>
<dbReference type="InterPro" id="IPR021730">
    <property type="entry name" value="YdbH"/>
</dbReference>
<dbReference type="RefSeq" id="WP_255391361.1">
    <property type="nucleotide sequence ID" value="NZ_CP101509.1"/>
</dbReference>
<feature type="compositionally biased region" description="Basic and acidic residues" evidence="1">
    <location>
        <begin position="365"/>
        <end position="378"/>
    </location>
</feature>
<protein>
    <submittedName>
        <fullName evidence="3">YdbH domain-containing protein</fullName>
    </submittedName>
</protein>
<keyword evidence="4" id="KW-1185">Reference proteome</keyword>
<evidence type="ECO:0000313" key="4">
    <source>
        <dbReference type="Proteomes" id="UP001057998"/>
    </source>
</evidence>
<dbReference type="Proteomes" id="UP001057998">
    <property type="component" value="Chromosome 2"/>
</dbReference>
<evidence type="ECO:0000313" key="3">
    <source>
        <dbReference type="EMBL" id="UTV30022.1"/>
    </source>
</evidence>
<proteinExistence type="predicted"/>
<reference evidence="3" key="1">
    <citation type="submission" date="2022-07" db="EMBL/GenBank/DDBJ databases">
        <title>Genome sequencing of Photobacterium atrarenae GJH2-4.</title>
        <authorList>
            <person name="Park S.-J."/>
        </authorList>
    </citation>
    <scope>NUCLEOTIDE SEQUENCE</scope>
    <source>
        <strain evidence="3">GJH2-4</strain>
    </source>
</reference>
<dbReference type="EMBL" id="CP101509">
    <property type="protein sequence ID" value="UTV30022.1"/>
    <property type="molecule type" value="Genomic_DNA"/>
</dbReference>
<evidence type="ECO:0000256" key="1">
    <source>
        <dbReference type="SAM" id="MobiDB-lite"/>
    </source>
</evidence>
<gene>
    <name evidence="3" type="ORF">NNL38_23820</name>
</gene>
<dbReference type="Pfam" id="PF11739">
    <property type="entry name" value="YdbH-like"/>
    <property type="match status" value="1"/>
</dbReference>
<feature type="region of interest" description="Disordered" evidence="1">
    <location>
        <begin position="347"/>
        <end position="378"/>
    </location>
</feature>
<organism evidence="3 4">
    <name type="scientific">Photobacterium atrarenae</name>
    <dbReference type="NCBI Taxonomy" id="865757"/>
    <lineage>
        <taxon>Bacteria</taxon>
        <taxon>Pseudomonadati</taxon>
        <taxon>Pseudomonadota</taxon>
        <taxon>Gammaproteobacteria</taxon>
        <taxon>Vibrionales</taxon>
        <taxon>Vibrionaceae</taxon>
        <taxon>Photobacterium</taxon>
    </lineage>
</organism>
<evidence type="ECO:0000256" key="2">
    <source>
        <dbReference type="SAM" id="Phobius"/>
    </source>
</evidence>
<feature type="transmembrane region" description="Helical" evidence="2">
    <location>
        <begin position="27"/>
        <end position="50"/>
    </location>
</feature>
<name>A0ABY5GL33_9GAMM</name>